<evidence type="ECO:0000256" key="4">
    <source>
        <dbReference type="SAM" id="MobiDB-lite"/>
    </source>
</evidence>
<dbReference type="AlphaFoldDB" id="A0A507D3I2"/>
<dbReference type="OrthoDB" id="10264376at2759"/>
<feature type="compositionally biased region" description="Acidic residues" evidence="4">
    <location>
        <begin position="87"/>
        <end position="100"/>
    </location>
</feature>
<keyword evidence="1 3" id="KW-0853">WD repeat</keyword>
<feature type="repeat" description="WD" evidence="3">
    <location>
        <begin position="192"/>
        <end position="233"/>
    </location>
</feature>
<dbReference type="InterPro" id="IPR019775">
    <property type="entry name" value="WD40_repeat_CS"/>
</dbReference>
<dbReference type="EMBL" id="QEAM01000118">
    <property type="protein sequence ID" value="TPX46036.1"/>
    <property type="molecule type" value="Genomic_DNA"/>
</dbReference>
<name>A0A507D3I2_9FUNG</name>
<reference evidence="5 6" key="1">
    <citation type="journal article" date="2019" name="Sci. Rep.">
        <title>Comparative genomics of chytrid fungi reveal insights into the obligate biotrophic and pathogenic lifestyle of Synchytrium endobioticum.</title>
        <authorList>
            <person name="van de Vossenberg B.T.L.H."/>
            <person name="Warris S."/>
            <person name="Nguyen H.D.T."/>
            <person name="van Gent-Pelzer M.P.E."/>
            <person name="Joly D.L."/>
            <person name="van de Geest H.C."/>
            <person name="Bonants P.J.M."/>
            <person name="Smith D.S."/>
            <person name="Levesque C.A."/>
            <person name="van der Lee T.A.J."/>
        </authorList>
    </citation>
    <scope>NUCLEOTIDE SEQUENCE [LARGE SCALE GENOMIC DNA]</scope>
    <source>
        <strain evidence="5 6">LEV6574</strain>
    </source>
</reference>
<feature type="compositionally biased region" description="Low complexity" evidence="4">
    <location>
        <begin position="115"/>
        <end position="134"/>
    </location>
</feature>
<dbReference type="PANTHER" id="PTHR16017:SF0">
    <property type="entry name" value="WD REPEAT-CONTAINING PROTEIN 70"/>
    <property type="match status" value="1"/>
</dbReference>
<dbReference type="PROSITE" id="PS50294">
    <property type="entry name" value="WD_REPEATS_REGION"/>
    <property type="match status" value="2"/>
</dbReference>
<dbReference type="PROSITE" id="PS00678">
    <property type="entry name" value="WD_REPEATS_1"/>
    <property type="match status" value="1"/>
</dbReference>
<feature type="repeat" description="WD" evidence="3">
    <location>
        <begin position="293"/>
        <end position="335"/>
    </location>
</feature>
<evidence type="ECO:0000256" key="2">
    <source>
        <dbReference type="ARBA" id="ARBA00022737"/>
    </source>
</evidence>
<organism evidence="5 6">
    <name type="scientific">Synchytrium endobioticum</name>
    <dbReference type="NCBI Taxonomy" id="286115"/>
    <lineage>
        <taxon>Eukaryota</taxon>
        <taxon>Fungi</taxon>
        <taxon>Fungi incertae sedis</taxon>
        <taxon>Chytridiomycota</taxon>
        <taxon>Chytridiomycota incertae sedis</taxon>
        <taxon>Chytridiomycetes</taxon>
        <taxon>Synchytriales</taxon>
        <taxon>Synchytriaceae</taxon>
        <taxon>Synchytrium</taxon>
    </lineage>
</organism>
<dbReference type="VEuPathDB" id="FungiDB:SeMB42_g04415"/>
<gene>
    <name evidence="5" type="ORF">SeLEV6574_g03475</name>
</gene>
<feature type="repeat" description="WD" evidence="3">
    <location>
        <begin position="389"/>
        <end position="430"/>
    </location>
</feature>
<evidence type="ECO:0000313" key="6">
    <source>
        <dbReference type="Proteomes" id="UP000320475"/>
    </source>
</evidence>
<feature type="repeat" description="WD" evidence="3">
    <location>
        <begin position="342"/>
        <end position="374"/>
    </location>
</feature>
<dbReference type="PANTHER" id="PTHR16017">
    <property type="entry name" value="GASTRULATION DEFECTIVE PROTEIN 1-RELATED"/>
    <property type="match status" value="1"/>
</dbReference>
<dbReference type="SUPFAM" id="SSF50978">
    <property type="entry name" value="WD40 repeat-like"/>
    <property type="match status" value="1"/>
</dbReference>
<dbReference type="InterPro" id="IPR020472">
    <property type="entry name" value="WD40_PAC1"/>
</dbReference>
<protein>
    <submittedName>
        <fullName evidence="5">Uncharacterized protein</fullName>
    </submittedName>
</protein>
<feature type="region of interest" description="Disordered" evidence="4">
    <location>
        <begin position="48"/>
        <end position="180"/>
    </location>
</feature>
<dbReference type="SMART" id="SM00320">
    <property type="entry name" value="WD40"/>
    <property type="match status" value="6"/>
</dbReference>
<accession>A0A507D3I2</accession>
<dbReference type="Proteomes" id="UP000320475">
    <property type="component" value="Unassembled WGS sequence"/>
</dbReference>
<comment type="caution">
    <text evidence="5">The sequence shown here is derived from an EMBL/GenBank/DDBJ whole genome shotgun (WGS) entry which is preliminary data.</text>
</comment>
<dbReference type="InterPro" id="IPR036322">
    <property type="entry name" value="WD40_repeat_dom_sf"/>
</dbReference>
<dbReference type="InterPro" id="IPR015943">
    <property type="entry name" value="WD40/YVTN_repeat-like_dom_sf"/>
</dbReference>
<dbReference type="PRINTS" id="PR00320">
    <property type="entry name" value="GPROTEINBRPT"/>
</dbReference>
<dbReference type="InterPro" id="IPR001680">
    <property type="entry name" value="WD40_rpt"/>
</dbReference>
<sequence>MTTVAMCMHVALDYRGSRTTRKMADEWAALQALVSGGFGKRTKSSFVAPSDTDTAKLASKPLPQQATHKAVQQRKSTIPHDAHHDADADDDDGDEEDDDDLRPPNARRNKPIPPASTSISTSATAAATTTTTLPPSKPARHDDDDDGMVGPPIALAEQHDDGPSDNASNSDDDNADADFKSGILPISNHIQLLDHTKTVSALTIDASGSRLLTGGHDDDVKFWDFQGMDATFRPFRTIEPFEGNPIRDLQFNQSGSEFLIASSVHFPRLYDRDGVIIQEYAKGDPYIRDPKHTKGHVASLTCCRWHPLDRKTFMTASLDSTIRIWDVENKKSQIKVINIKSERGGRTAITSACYSNDGKMIASSAQEGVIRIWSSGGPFLRPTHTILSAHMANAEITSTVFSLDSQRLLTRASDDTVKLWDLRNTSKALALARDLPCSFGEANAIFSPTESVVLAGTSVRKGEGQHGKLVVLDGNTLRPLKEVSVNESSVVKILWHPKINQVVLGTGSGAVFVYYDERVSVRGALSCASKGVRKNRAPDVITNANIEAVIHNPNAVLKEEVHRKTKRRLERIRKDPIASRKPDMPLSGPGRGGKLGHTIQAGMLQSLIKDTTRSEDPREAILRHAEAAKKHPYWVDRAYQETQPDPVFAEAVYEDDTEEQWEANKKRRQ</sequence>
<keyword evidence="2" id="KW-0677">Repeat</keyword>
<evidence type="ECO:0000313" key="5">
    <source>
        <dbReference type="EMBL" id="TPX46036.1"/>
    </source>
</evidence>
<proteinExistence type="predicted"/>
<evidence type="ECO:0000256" key="1">
    <source>
        <dbReference type="ARBA" id="ARBA00022574"/>
    </source>
</evidence>
<evidence type="ECO:0000256" key="3">
    <source>
        <dbReference type="PROSITE-ProRule" id="PRU00221"/>
    </source>
</evidence>
<dbReference type="PROSITE" id="PS50082">
    <property type="entry name" value="WD_REPEATS_2"/>
    <property type="match status" value="4"/>
</dbReference>
<dbReference type="InterPro" id="IPR051858">
    <property type="entry name" value="WD_repeat_GAD-1"/>
</dbReference>
<dbReference type="GO" id="GO:0035861">
    <property type="term" value="C:site of double-strand break"/>
    <property type="evidence" value="ECO:0007669"/>
    <property type="project" value="TreeGrafter"/>
</dbReference>
<dbReference type="GO" id="GO:0005634">
    <property type="term" value="C:nucleus"/>
    <property type="evidence" value="ECO:0007669"/>
    <property type="project" value="TreeGrafter"/>
</dbReference>
<dbReference type="Gene3D" id="2.130.10.10">
    <property type="entry name" value="YVTN repeat-like/Quinoprotein amine dehydrogenase"/>
    <property type="match status" value="2"/>
</dbReference>
<dbReference type="Pfam" id="PF00400">
    <property type="entry name" value="WD40"/>
    <property type="match status" value="4"/>
</dbReference>